<dbReference type="Proteomes" id="UP001218362">
    <property type="component" value="Chromosome"/>
</dbReference>
<name>A0AAJ5X4A6_9SPHN</name>
<gene>
    <name evidence="1" type="ORF">P0Y56_12195</name>
</gene>
<sequence>MDNSIKPRPYYAARKYGATAASLSFEDLRELLFSAYQHYDHSGYFVEAFGFECVDSGFDPGSVGSNVAAYAKLALERPNLWPLDTQHGHYDEDDTFTMIEFLYDHISKPRSKSMHGWNNCGYHYSDFDRDEGRAEFRERINVPLKRYGEGWELTESGELLSLPPRGMSTLVGAPLTGADASTAQKVADATVKFRRHGSSIADRKDAVRDLADVLEWLRPQIKTALLKEDENELFDLANNFGIRHMNQRQKLQYDQAVWLSWMFYHYLNTIHAFLHITRRQAAKES</sequence>
<accession>A0AAJ5X4A6</accession>
<dbReference type="KEGG" id="acob:P0Y56_12195"/>
<protein>
    <submittedName>
        <fullName evidence="1">Uncharacterized protein</fullName>
    </submittedName>
</protein>
<evidence type="ECO:0000313" key="1">
    <source>
        <dbReference type="EMBL" id="WEK45785.1"/>
    </source>
</evidence>
<proteinExistence type="predicted"/>
<dbReference type="EMBL" id="CP119316">
    <property type="protein sequence ID" value="WEK45785.1"/>
    <property type="molecule type" value="Genomic_DNA"/>
</dbReference>
<organism evidence="1 2">
    <name type="scientific">Candidatus Andeanibacterium colombiense</name>
    <dbReference type="NCBI Taxonomy" id="3121345"/>
    <lineage>
        <taxon>Bacteria</taxon>
        <taxon>Pseudomonadati</taxon>
        <taxon>Pseudomonadota</taxon>
        <taxon>Alphaproteobacteria</taxon>
        <taxon>Sphingomonadales</taxon>
        <taxon>Sphingomonadaceae</taxon>
        <taxon>Candidatus Andeanibacterium</taxon>
    </lineage>
</organism>
<dbReference type="AlphaFoldDB" id="A0AAJ5X4A6"/>
<reference evidence="1" key="1">
    <citation type="submission" date="2023-03" db="EMBL/GenBank/DDBJ databases">
        <title>Andean soil-derived lignocellulolytic bacterial consortium as a source of novel taxa and putative plastic-active enzymes.</title>
        <authorList>
            <person name="Diaz-Garcia L."/>
            <person name="Chuvochina M."/>
            <person name="Feuerriegel G."/>
            <person name="Bunk B."/>
            <person name="Sproer C."/>
            <person name="Streit W.R."/>
            <person name="Rodriguez L.M."/>
            <person name="Overmann J."/>
            <person name="Jimenez D.J."/>
        </authorList>
    </citation>
    <scope>NUCLEOTIDE SEQUENCE</scope>
    <source>
        <strain evidence="1">MAG 26</strain>
    </source>
</reference>
<evidence type="ECO:0000313" key="2">
    <source>
        <dbReference type="Proteomes" id="UP001218362"/>
    </source>
</evidence>